<keyword evidence="1" id="KW-0732">Signal</keyword>
<evidence type="ECO:0008006" key="4">
    <source>
        <dbReference type="Google" id="ProtNLM"/>
    </source>
</evidence>
<reference evidence="2 3" key="1">
    <citation type="submission" date="2021-01" db="EMBL/GenBank/DDBJ databases">
        <title>Whole genome shotgun sequence of Cellulomonas phragmiteti NBRC 110785.</title>
        <authorList>
            <person name="Komaki H."/>
            <person name="Tamura T."/>
        </authorList>
    </citation>
    <scope>NUCLEOTIDE SEQUENCE [LARGE SCALE GENOMIC DNA]</scope>
    <source>
        <strain evidence="2 3">NBRC 110785</strain>
    </source>
</reference>
<dbReference type="PROSITE" id="PS51257">
    <property type="entry name" value="PROKAR_LIPOPROTEIN"/>
    <property type="match status" value="1"/>
</dbReference>
<organism evidence="2 3">
    <name type="scientific">Cellulomonas phragmiteti</name>
    <dbReference type="NCBI Taxonomy" id="478780"/>
    <lineage>
        <taxon>Bacteria</taxon>
        <taxon>Bacillati</taxon>
        <taxon>Actinomycetota</taxon>
        <taxon>Actinomycetes</taxon>
        <taxon>Micrococcales</taxon>
        <taxon>Cellulomonadaceae</taxon>
        <taxon>Cellulomonas</taxon>
    </lineage>
</organism>
<evidence type="ECO:0000313" key="2">
    <source>
        <dbReference type="EMBL" id="GIG39189.1"/>
    </source>
</evidence>
<accession>A0ABQ4DIM1</accession>
<proteinExistence type="predicted"/>
<feature type="chain" id="PRO_5046025570" description="Lipoprotein" evidence="1">
    <location>
        <begin position="24"/>
        <end position="163"/>
    </location>
</feature>
<feature type="signal peptide" evidence="1">
    <location>
        <begin position="1"/>
        <end position="23"/>
    </location>
</feature>
<name>A0ABQ4DIM1_9CELL</name>
<dbReference type="RefSeq" id="WP_203671650.1">
    <property type="nucleotide sequence ID" value="NZ_BONP01000004.1"/>
</dbReference>
<gene>
    <name evidence="2" type="ORF">Cph01nite_09510</name>
</gene>
<comment type="caution">
    <text evidence="2">The sequence shown here is derived from an EMBL/GenBank/DDBJ whole genome shotgun (WGS) entry which is preliminary data.</text>
</comment>
<protein>
    <recommendedName>
        <fullName evidence="4">Lipoprotein</fullName>
    </recommendedName>
</protein>
<dbReference type="EMBL" id="BONP01000004">
    <property type="protein sequence ID" value="GIG39189.1"/>
    <property type="molecule type" value="Genomic_DNA"/>
</dbReference>
<keyword evidence="3" id="KW-1185">Reference proteome</keyword>
<sequence>MHRSAMTPLAILVLLGASSLLTACTDEPADGTGYLQVSDLEDPPLVGHFTAEPVTVLARVDVTATGCVTVEIDGVERLPVWPTGTTVEQDATDLDAYVVTLPGGVVLTTGDSFEGPGVVDDGPGTLTAGSEPDGKVATLVAFCALDAPPVAFFDAAAIRPVVD</sequence>
<evidence type="ECO:0000313" key="3">
    <source>
        <dbReference type="Proteomes" id="UP000614741"/>
    </source>
</evidence>
<evidence type="ECO:0000256" key="1">
    <source>
        <dbReference type="SAM" id="SignalP"/>
    </source>
</evidence>
<dbReference type="Proteomes" id="UP000614741">
    <property type="component" value="Unassembled WGS sequence"/>
</dbReference>